<feature type="region of interest" description="Disordered" evidence="1">
    <location>
        <begin position="62"/>
        <end position="82"/>
    </location>
</feature>
<organism evidence="2 3">
    <name type="scientific">Thermothielavioides terrestris</name>
    <dbReference type="NCBI Taxonomy" id="2587410"/>
    <lineage>
        <taxon>Eukaryota</taxon>
        <taxon>Fungi</taxon>
        <taxon>Dikarya</taxon>
        <taxon>Ascomycota</taxon>
        <taxon>Pezizomycotina</taxon>
        <taxon>Sordariomycetes</taxon>
        <taxon>Sordariomycetidae</taxon>
        <taxon>Sordariales</taxon>
        <taxon>Chaetomiaceae</taxon>
        <taxon>Thermothielavioides</taxon>
    </lineage>
</organism>
<protein>
    <submittedName>
        <fullName evidence="2">B2f4a9d5-c3f3-4041-b835-429105f02bbc</fullName>
    </submittedName>
</protein>
<sequence>MEPSLSTRYTKENKDLDVCLFEHRLALALQHARDLVRARGVDGQHHAQTVVERAGHLAGLDVAAEPGEDGGPRPGGDVNLGSEVGRQHARDVLDEAAAGDVGHAADGVGGGGEGGEQRADVDAGRGEQGVAERGAGLPGAGVGVAQAAGGDDAADEREAVRVHARGGEAEQDVARPHGVLARQALGGPHDADGGAGGVVVVARVEVRHLGGLAADEGAAGLDAALGDALDEGGGDGDVEAGAAIVVEEHDGLGALDDEVVDVHGDEVDADRVVLVHRLRDDQLGADAVDGADDDGRARVPGGGQVNFAAEAADDGVSAWPAGRGDSGLDAVDELVAGIDAHAGLRVSELDGGFGGAEGAVGDVPAVVHALKVNQLDALVGLVDGGPQRVADGVGGDDAAARSQQRVARELRAGVEEGDVPRRVGNPHGDVLGVGRRVARGGDDHGRTELGRDLDRDVLEAYMILAKSDSSRGSTVCVSGSPKRTLYSSTLGVPSGAIIRPVKRQPRKGKPSLRMPSMVGWSISRSMRAISCGVASFVGA</sequence>
<evidence type="ECO:0000313" key="3">
    <source>
        <dbReference type="Proteomes" id="UP000289323"/>
    </source>
</evidence>
<gene>
    <name evidence="2" type="ORF">TT172_LOCUS8475</name>
</gene>
<dbReference type="AlphaFoldDB" id="A0A3S4F6I4"/>
<name>A0A3S4F6I4_9PEZI</name>
<reference evidence="2 3" key="1">
    <citation type="submission" date="2018-04" db="EMBL/GenBank/DDBJ databases">
        <authorList>
            <person name="Huttner S."/>
            <person name="Dainat J."/>
        </authorList>
    </citation>
    <scope>NUCLEOTIDE SEQUENCE [LARGE SCALE GENOMIC DNA]</scope>
</reference>
<dbReference type="Proteomes" id="UP000289323">
    <property type="component" value="Unassembled WGS sequence"/>
</dbReference>
<feature type="compositionally biased region" description="Basic and acidic residues" evidence="1">
    <location>
        <begin position="115"/>
        <end position="125"/>
    </location>
</feature>
<proteinExistence type="predicted"/>
<feature type="compositionally biased region" description="Low complexity" evidence="1">
    <location>
        <begin position="97"/>
        <end position="106"/>
    </location>
</feature>
<dbReference type="EMBL" id="OUUZ01000016">
    <property type="protein sequence ID" value="SPQ26056.1"/>
    <property type="molecule type" value="Genomic_DNA"/>
</dbReference>
<evidence type="ECO:0000256" key="1">
    <source>
        <dbReference type="SAM" id="MobiDB-lite"/>
    </source>
</evidence>
<evidence type="ECO:0000313" key="2">
    <source>
        <dbReference type="EMBL" id="SPQ26056.1"/>
    </source>
</evidence>
<feature type="region of interest" description="Disordered" evidence="1">
    <location>
        <begin position="97"/>
        <end position="138"/>
    </location>
</feature>
<accession>A0A3S4F6I4</accession>